<keyword evidence="1" id="KW-0175">Coiled coil</keyword>
<dbReference type="Proteomes" id="UP000290287">
    <property type="component" value="Unassembled WGS sequence"/>
</dbReference>
<name>A0A4Q0YUI3_9GAMM</name>
<protein>
    <submittedName>
        <fullName evidence="2">DNA repair protein</fullName>
    </submittedName>
</protein>
<gene>
    <name evidence="2" type="ORF">CS022_14520</name>
</gene>
<keyword evidence="3" id="KW-1185">Reference proteome</keyword>
<reference evidence="2 3" key="1">
    <citation type="submission" date="2017-10" db="EMBL/GenBank/DDBJ databases">
        <title>Nyctiphanis sp. nov., isolated from the stomach of the euphausiid Nyctiphanes simplex (Hansen, 1911) in the Gulf of California.</title>
        <authorList>
            <person name="Gomez-Gil B."/>
            <person name="Aguilar-Mendez M."/>
            <person name="Lopez-Cortes A."/>
            <person name="Gomez-Gutierrez J."/>
            <person name="Roque A."/>
            <person name="Lang E."/>
            <person name="Gonzalez-Castillo A."/>
        </authorList>
    </citation>
    <scope>NUCLEOTIDE SEQUENCE [LARGE SCALE GENOMIC DNA]</scope>
    <source>
        <strain evidence="2 3">CAIM 600</strain>
    </source>
</reference>
<evidence type="ECO:0000313" key="2">
    <source>
        <dbReference type="EMBL" id="RXJ72681.1"/>
    </source>
</evidence>
<accession>A0A4Q0YUI3</accession>
<feature type="coiled-coil region" evidence="1">
    <location>
        <begin position="60"/>
        <end position="87"/>
    </location>
</feature>
<proteinExistence type="predicted"/>
<organism evidence="2 3">
    <name type="scientific">Veronia nyctiphanis</name>
    <dbReference type="NCBI Taxonomy" id="1278244"/>
    <lineage>
        <taxon>Bacteria</taxon>
        <taxon>Pseudomonadati</taxon>
        <taxon>Pseudomonadota</taxon>
        <taxon>Gammaproteobacteria</taxon>
        <taxon>Vibrionales</taxon>
        <taxon>Vibrionaceae</taxon>
        <taxon>Veronia</taxon>
    </lineage>
</organism>
<dbReference type="EMBL" id="PEIB01000017">
    <property type="protein sequence ID" value="RXJ72681.1"/>
    <property type="molecule type" value="Genomic_DNA"/>
</dbReference>
<dbReference type="AlphaFoldDB" id="A0A4Q0YUI3"/>
<evidence type="ECO:0000313" key="3">
    <source>
        <dbReference type="Proteomes" id="UP000290287"/>
    </source>
</evidence>
<dbReference type="InterPro" id="IPR021342">
    <property type="entry name" value="DUF2959"/>
</dbReference>
<comment type="caution">
    <text evidence="2">The sequence shown here is derived from an EMBL/GenBank/DDBJ whole genome shotgun (WGS) entry which is preliminary data.</text>
</comment>
<sequence>MPVGYYSTLEKVGIHKRDIMAERVENASAAQQDAQETFTDALSSFSALTQFDGGELEQVYKTLNDKYEASEDAAEQVRSRIQSVEDVSDALFTEWEEELDLYSSPRLRRDSQAKLLKTRRSYQQMVSAMRKAENKMAPVLDTLRDNTLYLKHNLNAAAIGSLKQEFSGLKQDISVAIKDMKSAIAESERFLATLKQ</sequence>
<evidence type="ECO:0000256" key="1">
    <source>
        <dbReference type="SAM" id="Coils"/>
    </source>
</evidence>
<dbReference type="Pfam" id="PF11172">
    <property type="entry name" value="DUF2959"/>
    <property type="match status" value="1"/>
</dbReference>